<comment type="subcellular location">
    <subcellularLocation>
        <location evidence="1">Cell membrane</location>
        <topology evidence="1">Multi-pass membrane protein</topology>
    </subcellularLocation>
</comment>
<dbReference type="InterPro" id="IPR003598">
    <property type="entry name" value="Ig_sub2"/>
</dbReference>
<dbReference type="PANTHER" id="PTHR45692:SF1">
    <property type="entry name" value="G-PROTEIN COUPLED RECEPTORS FAMILY 2 PROFILE 2 DOMAIN-CONTAINING PROTEIN"/>
    <property type="match status" value="1"/>
</dbReference>
<dbReference type="GO" id="GO:0007166">
    <property type="term" value="P:cell surface receptor signaling pathway"/>
    <property type="evidence" value="ECO:0007669"/>
    <property type="project" value="InterPro"/>
</dbReference>
<feature type="region of interest" description="Disordered" evidence="13">
    <location>
        <begin position="1"/>
        <end position="34"/>
    </location>
</feature>
<dbReference type="Gene3D" id="1.20.1070.10">
    <property type="entry name" value="Rhodopsin 7-helix transmembrane proteins"/>
    <property type="match status" value="1"/>
</dbReference>
<feature type="transmembrane region" description="Helical" evidence="14">
    <location>
        <begin position="1265"/>
        <end position="1287"/>
    </location>
</feature>
<dbReference type="PRINTS" id="PR00249">
    <property type="entry name" value="GPCRSECRETIN"/>
</dbReference>
<feature type="domain" description="EGF-like" evidence="15">
    <location>
        <begin position="628"/>
        <end position="665"/>
    </location>
</feature>
<feature type="compositionally biased region" description="Polar residues" evidence="13">
    <location>
        <begin position="1667"/>
        <end position="1676"/>
    </location>
</feature>
<evidence type="ECO:0000256" key="11">
    <source>
        <dbReference type="ARBA" id="ARBA00023180"/>
    </source>
</evidence>
<dbReference type="Gene3D" id="2.40.128.620">
    <property type="match status" value="1"/>
</dbReference>
<evidence type="ECO:0000313" key="19">
    <source>
        <dbReference type="EnsemblMetazoa" id="XP_030853311"/>
    </source>
</evidence>
<keyword evidence="20" id="KW-1185">Reference proteome</keyword>
<dbReference type="InterPro" id="IPR007110">
    <property type="entry name" value="Ig-like_dom"/>
</dbReference>
<dbReference type="PROSITE" id="PS00650">
    <property type="entry name" value="G_PROTEIN_RECEP_F2_2"/>
    <property type="match status" value="1"/>
</dbReference>
<feature type="transmembrane region" description="Helical" evidence="14">
    <location>
        <begin position="1489"/>
        <end position="1511"/>
    </location>
</feature>
<evidence type="ECO:0000256" key="2">
    <source>
        <dbReference type="ARBA" id="ARBA00007343"/>
    </source>
</evidence>
<keyword evidence="7" id="KW-0677">Repeat</keyword>
<keyword evidence="5 14" id="KW-0812">Transmembrane</keyword>
<dbReference type="SUPFAM" id="SSF57184">
    <property type="entry name" value="Growth factor receptor domain"/>
    <property type="match status" value="1"/>
</dbReference>
<dbReference type="Pfam" id="PF07645">
    <property type="entry name" value="EGF_CA"/>
    <property type="match status" value="3"/>
</dbReference>
<dbReference type="InterPro" id="IPR018097">
    <property type="entry name" value="EGF_Ca-bd_CS"/>
</dbReference>
<feature type="region of interest" description="Disordered" evidence="13">
    <location>
        <begin position="1657"/>
        <end position="1711"/>
    </location>
</feature>
<feature type="transmembrane region" description="Helical" evidence="14">
    <location>
        <begin position="1370"/>
        <end position="1393"/>
    </location>
</feature>
<dbReference type="InParanoid" id="A0A7M7PMK1"/>
<dbReference type="SUPFAM" id="SSF81321">
    <property type="entry name" value="Family A G protein-coupled receptor-like"/>
    <property type="match status" value="1"/>
</dbReference>
<dbReference type="InterPro" id="IPR009030">
    <property type="entry name" value="Growth_fac_rcpt_cys_sf"/>
</dbReference>
<feature type="domain" description="GAIN-B" evidence="16">
    <location>
        <begin position="1076"/>
        <end position="1256"/>
    </location>
</feature>
<dbReference type="InterPro" id="IPR046338">
    <property type="entry name" value="GAIN_dom_sf"/>
</dbReference>
<evidence type="ECO:0000256" key="10">
    <source>
        <dbReference type="ARBA" id="ARBA00023157"/>
    </source>
</evidence>
<feature type="compositionally biased region" description="Low complexity" evidence="13">
    <location>
        <begin position="24"/>
        <end position="34"/>
    </location>
</feature>
<dbReference type="InterPro" id="IPR017981">
    <property type="entry name" value="GPCR_2-like_7TM"/>
</dbReference>
<dbReference type="InterPro" id="IPR058808">
    <property type="entry name" value="GAIN_ADGRA2/3"/>
</dbReference>
<comment type="similarity">
    <text evidence="2">Belongs to the G-protein coupled receptor 2 family. Adhesion G-protein coupled receptor (ADGR) subfamily.</text>
</comment>
<dbReference type="PROSITE" id="PS00022">
    <property type="entry name" value="EGF_1"/>
    <property type="match status" value="1"/>
</dbReference>
<evidence type="ECO:0000313" key="20">
    <source>
        <dbReference type="Proteomes" id="UP000007110"/>
    </source>
</evidence>
<dbReference type="SMART" id="SM00408">
    <property type="entry name" value="IGc2"/>
    <property type="match status" value="1"/>
</dbReference>
<evidence type="ECO:0000256" key="9">
    <source>
        <dbReference type="ARBA" id="ARBA00023136"/>
    </source>
</evidence>
<evidence type="ECO:0000256" key="7">
    <source>
        <dbReference type="ARBA" id="ARBA00022737"/>
    </source>
</evidence>
<evidence type="ECO:0000256" key="5">
    <source>
        <dbReference type="ARBA" id="ARBA00022692"/>
    </source>
</evidence>
<dbReference type="Gene3D" id="2.10.25.10">
    <property type="entry name" value="Laminin"/>
    <property type="match status" value="3"/>
</dbReference>
<evidence type="ECO:0000259" key="15">
    <source>
        <dbReference type="PROSITE" id="PS50026"/>
    </source>
</evidence>
<organism evidence="19 20">
    <name type="scientific">Strongylocentrotus purpuratus</name>
    <name type="common">Purple sea urchin</name>
    <dbReference type="NCBI Taxonomy" id="7668"/>
    <lineage>
        <taxon>Eukaryota</taxon>
        <taxon>Metazoa</taxon>
        <taxon>Echinodermata</taxon>
        <taxon>Eleutherozoa</taxon>
        <taxon>Echinozoa</taxon>
        <taxon>Echinoidea</taxon>
        <taxon>Euechinoidea</taxon>
        <taxon>Echinacea</taxon>
        <taxon>Camarodonta</taxon>
        <taxon>Echinidea</taxon>
        <taxon>Strongylocentrotidae</taxon>
        <taxon>Strongylocentrotus</taxon>
    </lineage>
</organism>
<dbReference type="EnsemblMetazoa" id="XM_030997451">
    <property type="protein sequence ID" value="XP_030853311"/>
    <property type="gene ID" value="LOC105438852"/>
</dbReference>
<feature type="transmembrane region" description="Helical" evidence="14">
    <location>
        <begin position="1332"/>
        <end position="1350"/>
    </location>
</feature>
<evidence type="ECO:0000256" key="3">
    <source>
        <dbReference type="ARBA" id="ARBA00022475"/>
    </source>
</evidence>
<dbReference type="InterPro" id="IPR003599">
    <property type="entry name" value="Ig_sub"/>
</dbReference>
<dbReference type="PROSITE" id="PS00010">
    <property type="entry name" value="ASX_HYDROXYL"/>
    <property type="match status" value="3"/>
</dbReference>
<feature type="domain" description="EGF-like" evidence="15">
    <location>
        <begin position="539"/>
        <end position="582"/>
    </location>
</feature>
<feature type="disulfide bond" evidence="12">
    <location>
        <begin position="655"/>
        <end position="664"/>
    </location>
</feature>
<dbReference type="InterPro" id="IPR000152">
    <property type="entry name" value="EGF-type_Asp/Asn_hydroxyl_site"/>
</dbReference>
<dbReference type="Gene3D" id="2.60.40.10">
    <property type="entry name" value="Immunoglobulins"/>
    <property type="match status" value="1"/>
</dbReference>
<dbReference type="InterPro" id="IPR002172">
    <property type="entry name" value="LDrepeatLR_classA_rpt"/>
</dbReference>
<evidence type="ECO:0000256" key="13">
    <source>
        <dbReference type="SAM" id="MobiDB-lite"/>
    </source>
</evidence>
<reference evidence="20" key="1">
    <citation type="submission" date="2015-02" db="EMBL/GenBank/DDBJ databases">
        <title>Genome sequencing for Strongylocentrotus purpuratus.</title>
        <authorList>
            <person name="Murali S."/>
            <person name="Liu Y."/>
            <person name="Vee V."/>
            <person name="English A."/>
            <person name="Wang M."/>
            <person name="Skinner E."/>
            <person name="Han Y."/>
            <person name="Muzny D.M."/>
            <person name="Worley K.C."/>
            <person name="Gibbs R.A."/>
        </authorList>
    </citation>
    <scope>NUCLEOTIDE SEQUENCE</scope>
</reference>
<evidence type="ECO:0000256" key="4">
    <source>
        <dbReference type="ARBA" id="ARBA00022536"/>
    </source>
</evidence>
<dbReference type="KEGG" id="spu:105438852"/>
<dbReference type="PROSITE" id="PS01186">
    <property type="entry name" value="EGF_2"/>
    <property type="match status" value="3"/>
</dbReference>
<dbReference type="InterPro" id="IPR001881">
    <property type="entry name" value="EGF-like_Ca-bd_dom"/>
</dbReference>
<dbReference type="GO" id="GO:0004930">
    <property type="term" value="F:G protein-coupled receptor activity"/>
    <property type="evidence" value="ECO:0007669"/>
    <property type="project" value="InterPro"/>
</dbReference>
<dbReference type="InterPro" id="IPR000203">
    <property type="entry name" value="GPS"/>
</dbReference>
<comment type="caution">
    <text evidence="12">Lacks conserved residue(s) required for the propagation of feature annotation.</text>
</comment>
<feature type="domain" description="EGF-like" evidence="15">
    <location>
        <begin position="583"/>
        <end position="626"/>
    </location>
</feature>
<dbReference type="InterPro" id="IPR000832">
    <property type="entry name" value="GPCR_2_secretin-like"/>
</dbReference>
<dbReference type="InterPro" id="IPR049883">
    <property type="entry name" value="NOTCH1_EGF-like"/>
</dbReference>
<dbReference type="InterPro" id="IPR057244">
    <property type="entry name" value="GAIN_B"/>
</dbReference>
<dbReference type="CDD" id="cd00112">
    <property type="entry name" value="LDLa"/>
    <property type="match status" value="1"/>
</dbReference>
<protein>
    <submittedName>
        <fullName evidence="19">Uncharacterized protein</fullName>
    </submittedName>
</protein>
<feature type="domain" description="EGF-like" evidence="15">
    <location>
        <begin position="495"/>
        <end position="538"/>
    </location>
</feature>
<dbReference type="SMART" id="SM00303">
    <property type="entry name" value="GPS"/>
    <property type="match status" value="1"/>
</dbReference>
<feature type="domain" description="Ig-like" evidence="18">
    <location>
        <begin position="667"/>
        <end position="749"/>
    </location>
</feature>
<evidence type="ECO:0000256" key="14">
    <source>
        <dbReference type="SAM" id="Phobius"/>
    </source>
</evidence>
<evidence type="ECO:0000256" key="8">
    <source>
        <dbReference type="ARBA" id="ARBA00022989"/>
    </source>
</evidence>
<dbReference type="SMART" id="SM00181">
    <property type="entry name" value="EGF"/>
    <property type="match status" value="4"/>
</dbReference>
<name>A0A7M7PMK1_STRPU</name>
<dbReference type="Pfam" id="PF01825">
    <property type="entry name" value="GPS"/>
    <property type="match status" value="1"/>
</dbReference>
<dbReference type="PANTHER" id="PTHR45692">
    <property type="entry name" value="G_PROTEIN_RECEP_F2_4 DOMAIN-CONTAINING PROTEIN"/>
    <property type="match status" value="1"/>
</dbReference>
<dbReference type="PROSITE" id="PS50026">
    <property type="entry name" value="EGF_3"/>
    <property type="match status" value="4"/>
</dbReference>
<dbReference type="Gene3D" id="2.60.220.50">
    <property type="match status" value="1"/>
</dbReference>
<evidence type="ECO:0000259" key="16">
    <source>
        <dbReference type="PROSITE" id="PS50221"/>
    </source>
</evidence>
<dbReference type="RefSeq" id="XP_030853311.1">
    <property type="nucleotide sequence ID" value="XM_030997451.1"/>
</dbReference>
<proteinExistence type="inferred from homology"/>
<dbReference type="CDD" id="cd15040">
    <property type="entry name" value="7tmB2_Adhesion"/>
    <property type="match status" value="1"/>
</dbReference>
<dbReference type="InterPro" id="IPR000742">
    <property type="entry name" value="EGF"/>
</dbReference>
<accession>A0A7M7PMK1</accession>
<dbReference type="GO" id="GO:0005509">
    <property type="term" value="F:calcium ion binding"/>
    <property type="evidence" value="ECO:0007669"/>
    <property type="project" value="InterPro"/>
</dbReference>
<dbReference type="CDD" id="cd00054">
    <property type="entry name" value="EGF_CA"/>
    <property type="match status" value="3"/>
</dbReference>
<keyword evidence="4 12" id="KW-0245">EGF-like domain</keyword>
<feature type="domain" description="G-protein coupled receptors family 2 profile 2" evidence="17">
    <location>
        <begin position="1263"/>
        <end position="1513"/>
    </location>
</feature>
<feature type="transmembrane region" description="Helical" evidence="14">
    <location>
        <begin position="1299"/>
        <end position="1320"/>
    </location>
</feature>
<feature type="compositionally biased region" description="Polar residues" evidence="13">
    <location>
        <begin position="1"/>
        <end position="14"/>
    </location>
</feature>
<dbReference type="InterPro" id="IPR036179">
    <property type="entry name" value="Ig-like_dom_sf"/>
</dbReference>
<dbReference type="PROSITE" id="PS50261">
    <property type="entry name" value="G_PROTEIN_RECEP_F2_4"/>
    <property type="match status" value="1"/>
</dbReference>
<evidence type="ECO:0000256" key="1">
    <source>
        <dbReference type="ARBA" id="ARBA00004651"/>
    </source>
</evidence>
<reference evidence="19" key="2">
    <citation type="submission" date="2021-01" db="UniProtKB">
        <authorList>
            <consortium name="EnsemblMetazoa"/>
        </authorList>
    </citation>
    <scope>IDENTIFICATION</scope>
</reference>
<dbReference type="PROSITE" id="PS50835">
    <property type="entry name" value="IG_LIKE"/>
    <property type="match status" value="1"/>
</dbReference>
<dbReference type="PROSITE" id="PS50221">
    <property type="entry name" value="GAIN_B"/>
    <property type="match status" value="1"/>
</dbReference>
<keyword evidence="9 14" id="KW-0472">Membrane</keyword>
<dbReference type="FunFam" id="2.10.25.10:FF:000005">
    <property type="entry name" value="Fibrillin 2"/>
    <property type="match status" value="1"/>
</dbReference>
<dbReference type="PROSITE" id="PS01187">
    <property type="entry name" value="EGF_CA"/>
    <property type="match status" value="2"/>
</dbReference>
<dbReference type="SUPFAM" id="SSF57424">
    <property type="entry name" value="LDL receptor-like module"/>
    <property type="match status" value="1"/>
</dbReference>
<keyword evidence="10 12" id="KW-1015">Disulfide bond</keyword>
<dbReference type="InterPro" id="IPR036055">
    <property type="entry name" value="LDL_receptor-like_sf"/>
</dbReference>
<dbReference type="Pfam" id="PF26588">
    <property type="entry name" value="GAIN_ADGRA3"/>
    <property type="match status" value="1"/>
</dbReference>
<dbReference type="OrthoDB" id="10142938at2759"/>
<sequence>MTSTALPTSDITNNGLTAEEETTESGTTGGITSAMTTTALPTSDITTNGFFSCSGSNRNVSVTLVCDGYYDCDNYEDESLCNYSATYLEEGESHFISLPYTNTRRLYNATLLQTNATNGFQVVFQDLYLDYGDETVQIGTGHDPSDNQSVITTIHGYRYYGPDDVYVDINKMWFAVIGGRQYTDLQIDVRVTAIDLLNFFPCSGSSMDVSVTLVCDGYYNCDNYEDESLCNYSATYLEEGESHFISLPWTYTTRLYIATILLTNATNGFRVVFQYLYLEYDDEVRIGTGKDPSDIQSGITTIHEYRDYAPDDVFVDTNEMWFAAIGGRQYSGIQMDVEILSIDLSTVFTCSSSNMNVSSTVLCDGLYHCDYYEDELACSASATYLPEGESHFISLPYTSTPRLYNATLLQTNATNGFQVVFQYLYLDYGDETVQVGTGHDPSNIQSVITTIHGYISDTPDNVYVGTDEMWIAVIGGRQYSGIQMDVRVTAIDLLNTDECSVNPSTCDSENGMCMNSVGSYFCSCNPGYELSNDGITCNDIEECSVNPSTCDSENGLCMNSVGSYSCSCNPGYELSNDGITCNDIEECFVNPSVCDSENGICMNSAGSYICSCNPGYELSNDGISCNGNTDPCTQPNLCVNGDCSPIGQRQYECECQDHYEGIYCDEPTLPLEVSVHPSSQIVNINARVELTCTFNNVKRYHWYKDDVLLPNSVNQNPLIIVSVAPSNIGYYFCRGSGRNGETLDTMPASVYVKDLTNIKVLNARFAISFRDELYDQTSKLYGETAFNISTFVEQGLRTSTGLEDVSVVCRALRPGSVKADMNIFIEPTNMTALETQNLIGLSLESLANESNGFLDSNTISVQNNAICQNISWISPRFERVEFPVGENGTWANSTGMCPFNTTQANEPIGRALCIGDGITQSQWQPVDNCGPFRNVTDILTEIAQVIVDEENAGEVSHQISAVTSNIEDITSDDISFVAQITSNIVQLNLTGEEVTESITSIVSNIAQVDTEELEAAEENGGAISKFVQAFEEQISRVEVADGEMLNIQQPYVAVQVQSVPAEDIMRGLVLSLAGSSLSDLTKSNITINAPTQDDRDENIATRPDTIAQVNIPPSVSSIISSTAPLSGSQSNGSSGYVRVNFNVFSTPALFISKSLRTLSADNEGFNRSANSPVISLSIGQGNIAALTESINFTFTTIMPGYMNPNCSFWDEEQADWSQDGCVLVSGFTSSDDEESVRCACDHLTNFAVIMDIHRKEIPLDKAYNILTYIGCCISIFSLLVTLATYLWNKDLRTKQTSQIFICLCLTLLCLYTTFAIMISLDSREVQAGPCGFLTALVHYFVLSSIAWMGVEGYNTYLIIVKIFNTYIQKFMIKAFLAAWGIPALIVVLTGAIARDSYAHDDLCFLQFWAQIGGLLIPMSIILFINIVIFILVVQQLIRSANFAGRVKKEAKAERRETIVRVQNAICILLVLGLTWVAGYLLLIPTFSQVAQPIFIILNSFQGFFIFLLYCVRKPHIRKKWGLTCFDKFLKKEATTSSGGVSVTALSSSAGMNSNLRPGASDNYFLPTKGDNPDHMSMFNPTYDDSQVEEGVIPPMNTYIQSSTEEQKKDTDRDATSADVVAVSLHLDASVPIATERSDGVSSNTDADTVIVNLDSTDARKATEGTDDVTSTNNDAAVSSPKDAENGTKYNEWSNDAADNLPPDSTDINKGN</sequence>
<dbReference type="InterPro" id="IPR017983">
    <property type="entry name" value="GPCR_2_secretin-like_CS"/>
</dbReference>
<dbReference type="Proteomes" id="UP000007110">
    <property type="component" value="Unassembled WGS sequence"/>
</dbReference>
<dbReference type="SMART" id="SM00192">
    <property type="entry name" value="LDLa"/>
    <property type="match status" value="3"/>
</dbReference>
<dbReference type="GO" id="GO:0005886">
    <property type="term" value="C:plasma membrane"/>
    <property type="evidence" value="ECO:0007669"/>
    <property type="project" value="UniProtKB-SubCell"/>
</dbReference>
<feature type="transmembrane region" description="Helical" evidence="14">
    <location>
        <begin position="1413"/>
        <end position="1437"/>
    </location>
</feature>
<dbReference type="InterPro" id="IPR013783">
    <property type="entry name" value="Ig-like_fold"/>
</dbReference>
<dbReference type="SUPFAM" id="SSF48726">
    <property type="entry name" value="Immunoglobulin"/>
    <property type="match status" value="1"/>
</dbReference>
<keyword evidence="6" id="KW-0732">Signal</keyword>
<evidence type="ECO:0000259" key="18">
    <source>
        <dbReference type="PROSITE" id="PS50835"/>
    </source>
</evidence>
<dbReference type="SMART" id="SM00409">
    <property type="entry name" value="IG"/>
    <property type="match status" value="1"/>
</dbReference>
<evidence type="ECO:0000256" key="12">
    <source>
        <dbReference type="PROSITE-ProRule" id="PRU00076"/>
    </source>
</evidence>
<feature type="transmembrane region" description="Helical" evidence="14">
    <location>
        <begin position="1458"/>
        <end position="1483"/>
    </location>
</feature>
<keyword evidence="8 14" id="KW-1133">Transmembrane helix</keyword>
<evidence type="ECO:0000256" key="6">
    <source>
        <dbReference type="ARBA" id="ARBA00022729"/>
    </source>
</evidence>
<dbReference type="GeneID" id="105438852"/>
<dbReference type="Pfam" id="PF00002">
    <property type="entry name" value="7tm_2"/>
    <property type="match status" value="1"/>
</dbReference>
<dbReference type="SMART" id="SM00179">
    <property type="entry name" value="EGF_CA"/>
    <property type="match status" value="4"/>
</dbReference>
<evidence type="ECO:0000259" key="17">
    <source>
        <dbReference type="PROSITE" id="PS50261"/>
    </source>
</evidence>
<keyword evidence="11" id="KW-0325">Glycoprotein</keyword>
<keyword evidence="3" id="KW-1003">Cell membrane</keyword>